<dbReference type="Gene3D" id="3.40.640.10">
    <property type="entry name" value="Type I PLP-dependent aspartate aminotransferase-like (Major domain)"/>
    <property type="match status" value="1"/>
</dbReference>
<dbReference type="RefSeq" id="WP_209267854.1">
    <property type="nucleotide sequence ID" value="NZ_JAFFZN010000030.1"/>
</dbReference>
<evidence type="ECO:0000256" key="1">
    <source>
        <dbReference type="ARBA" id="ARBA00022898"/>
    </source>
</evidence>
<keyword evidence="3" id="KW-0808">Transferase</keyword>
<dbReference type="SUPFAM" id="SSF53383">
    <property type="entry name" value="PLP-dependent transferases"/>
    <property type="match status" value="1"/>
</dbReference>
<dbReference type="InterPro" id="IPR015424">
    <property type="entry name" value="PyrdxlP-dep_Trfase"/>
</dbReference>
<evidence type="ECO:0000256" key="2">
    <source>
        <dbReference type="ARBA" id="ARBA00037999"/>
    </source>
</evidence>
<keyword evidence="1" id="KW-0663">Pyridoxal phosphate</keyword>
<evidence type="ECO:0000313" key="4">
    <source>
        <dbReference type="Proteomes" id="UP001518976"/>
    </source>
</evidence>
<accession>A0ABS3X160</accession>
<dbReference type="Gene3D" id="3.90.1150.10">
    <property type="entry name" value="Aspartate Aminotransferase, domain 1"/>
    <property type="match status" value="1"/>
</dbReference>
<name>A0ABS3X160_9ACTN</name>
<proteinExistence type="inferred from homology"/>
<gene>
    <name evidence="3" type="ORF">JW592_27040</name>
</gene>
<keyword evidence="3" id="KW-0032">Aminotransferase</keyword>
<dbReference type="InterPro" id="IPR000653">
    <property type="entry name" value="DegT/StrS_aminotransferase"/>
</dbReference>
<dbReference type="InterPro" id="IPR015422">
    <property type="entry name" value="PyrdxlP-dep_Trfase_small"/>
</dbReference>
<dbReference type="PANTHER" id="PTHR30244:SF36">
    <property type="entry name" value="3-OXO-GLUCOSE-6-PHOSPHATE:GLUTAMATE AMINOTRANSFERASE"/>
    <property type="match status" value="1"/>
</dbReference>
<dbReference type="PANTHER" id="PTHR30244">
    <property type="entry name" value="TRANSAMINASE"/>
    <property type="match status" value="1"/>
</dbReference>
<dbReference type="EMBL" id="JAFFZN010000030">
    <property type="protein sequence ID" value="MBO8189091.1"/>
    <property type="molecule type" value="Genomic_DNA"/>
</dbReference>
<dbReference type="Proteomes" id="UP001518976">
    <property type="component" value="Unassembled WGS sequence"/>
</dbReference>
<comment type="similarity">
    <text evidence="2">Belongs to the DegT/DnrJ/EryC1 family.</text>
</comment>
<sequence length="237" mass="25524">MGTTQLTAAGIGAGDEVVVPSFGGADVARAVQEFGARPVFADIDAHTYCLDPSSAEGAVTARTAAIVPVHLFGQAAGMAALRAVGERRGVPVVEWEPLPRTDAIDAVRRRQYATYLGRRLRGVVVPEVGDGSEHVFSAYAVRVPGNGRPDRDAFRRALRLRGVESHVPVRVPAHRLPEFAQDVRRTEWRSSPRLPESERAADECLTLPLSAAMTKKDLQRVVSACNALGGLLRERVS</sequence>
<dbReference type="GO" id="GO:0008483">
    <property type="term" value="F:transaminase activity"/>
    <property type="evidence" value="ECO:0007669"/>
    <property type="project" value="UniProtKB-KW"/>
</dbReference>
<comment type="caution">
    <text evidence="3">The sequence shown here is derived from an EMBL/GenBank/DDBJ whole genome shotgun (WGS) entry which is preliminary data.</text>
</comment>
<organism evidence="3 4">
    <name type="scientific">Streptomyces spirodelae</name>
    <dbReference type="NCBI Taxonomy" id="2812904"/>
    <lineage>
        <taxon>Bacteria</taxon>
        <taxon>Bacillati</taxon>
        <taxon>Actinomycetota</taxon>
        <taxon>Actinomycetes</taxon>
        <taxon>Kitasatosporales</taxon>
        <taxon>Streptomycetaceae</taxon>
        <taxon>Streptomyces</taxon>
    </lineage>
</organism>
<evidence type="ECO:0000313" key="3">
    <source>
        <dbReference type="EMBL" id="MBO8189091.1"/>
    </source>
</evidence>
<dbReference type="InterPro" id="IPR015421">
    <property type="entry name" value="PyrdxlP-dep_Trfase_major"/>
</dbReference>
<protein>
    <submittedName>
        <fullName evidence="3">DegT/DnrJ/EryC1/StrS family aminotransferase</fullName>
    </submittedName>
</protein>
<dbReference type="Pfam" id="PF01041">
    <property type="entry name" value="DegT_DnrJ_EryC1"/>
    <property type="match status" value="2"/>
</dbReference>
<reference evidence="3 4" key="1">
    <citation type="submission" date="2021-02" db="EMBL/GenBank/DDBJ databases">
        <title>Streptomyces spirodelae sp. nov., isolated from duckweed.</title>
        <authorList>
            <person name="Saimee Y."/>
            <person name="Duangmal K."/>
        </authorList>
    </citation>
    <scope>NUCLEOTIDE SEQUENCE [LARGE SCALE GENOMIC DNA]</scope>
    <source>
        <strain evidence="3 4">DW4-2</strain>
    </source>
</reference>
<keyword evidence="4" id="KW-1185">Reference proteome</keyword>